<feature type="domain" description="TLDc" evidence="1">
    <location>
        <begin position="3"/>
        <end position="165"/>
    </location>
</feature>
<protein>
    <recommendedName>
        <fullName evidence="1">TLDc domain-containing protein</fullName>
    </recommendedName>
</protein>
<organism evidence="2 3">
    <name type="scientific">Brenthis ino</name>
    <name type="common">lesser marbled fritillary</name>
    <dbReference type="NCBI Taxonomy" id="405034"/>
    <lineage>
        <taxon>Eukaryota</taxon>
        <taxon>Metazoa</taxon>
        <taxon>Ecdysozoa</taxon>
        <taxon>Arthropoda</taxon>
        <taxon>Hexapoda</taxon>
        <taxon>Insecta</taxon>
        <taxon>Pterygota</taxon>
        <taxon>Neoptera</taxon>
        <taxon>Endopterygota</taxon>
        <taxon>Lepidoptera</taxon>
        <taxon>Glossata</taxon>
        <taxon>Ditrysia</taxon>
        <taxon>Papilionoidea</taxon>
        <taxon>Nymphalidae</taxon>
        <taxon>Heliconiinae</taxon>
        <taxon>Argynnini</taxon>
        <taxon>Brenthis</taxon>
    </lineage>
</organism>
<dbReference type="AlphaFoldDB" id="A0A8J9VCV4"/>
<dbReference type="EMBL" id="OV170228">
    <property type="protein sequence ID" value="CAH0729437.1"/>
    <property type="molecule type" value="Genomic_DNA"/>
</dbReference>
<reference evidence="2" key="1">
    <citation type="submission" date="2021-12" db="EMBL/GenBank/DDBJ databases">
        <authorList>
            <person name="Martin H S."/>
        </authorList>
    </citation>
    <scope>NUCLEOTIDE SEQUENCE</scope>
</reference>
<accession>A0A8J9VCV4</accession>
<dbReference type="Proteomes" id="UP000838878">
    <property type="component" value="Chromosome 8"/>
</dbReference>
<evidence type="ECO:0000313" key="3">
    <source>
        <dbReference type="Proteomes" id="UP000838878"/>
    </source>
</evidence>
<dbReference type="SMART" id="SM00584">
    <property type="entry name" value="TLDc"/>
    <property type="match status" value="1"/>
</dbReference>
<gene>
    <name evidence="2" type="ORF">BINO364_LOCUS14520</name>
</gene>
<evidence type="ECO:0000313" key="2">
    <source>
        <dbReference type="EMBL" id="CAH0729437.1"/>
    </source>
</evidence>
<dbReference type="Pfam" id="PF07534">
    <property type="entry name" value="TLD"/>
    <property type="match status" value="1"/>
</dbReference>
<sequence>MCSKTARRRCGTPKQTWSLVFRASTHGFSAHAFHARCDGVAPVLLLVQLPRGEIIGGFSTSGWAAPGAGAAGAGAGGYVPAERALLFTHDPPAKYPLVKNSFALCYHPECGPIFGAGADLLVAGNCHANSDSYSNLHSYGDPLAPASLVPDYNFTVRDYEIFTFA</sequence>
<dbReference type="OrthoDB" id="25620at2759"/>
<keyword evidence="3" id="KW-1185">Reference proteome</keyword>
<name>A0A8J9VCV4_9NEOP</name>
<feature type="non-terminal residue" evidence="2">
    <location>
        <position position="165"/>
    </location>
</feature>
<proteinExistence type="predicted"/>
<evidence type="ECO:0000259" key="1">
    <source>
        <dbReference type="SMART" id="SM00584"/>
    </source>
</evidence>
<dbReference type="InterPro" id="IPR006571">
    <property type="entry name" value="TLDc_dom"/>
</dbReference>